<gene>
    <name evidence="1" type="ORF">Ddye_005930</name>
</gene>
<dbReference type="EMBL" id="JANJYI010000002">
    <property type="protein sequence ID" value="KAK2659397.1"/>
    <property type="molecule type" value="Genomic_DNA"/>
</dbReference>
<reference evidence="1" key="1">
    <citation type="journal article" date="2023" name="Plant J.">
        <title>Genome sequences and population genomics provide insights into the demographic history, inbreeding, and mutation load of two 'living fossil' tree species of Dipteronia.</title>
        <authorList>
            <person name="Feng Y."/>
            <person name="Comes H.P."/>
            <person name="Chen J."/>
            <person name="Zhu S."/>
            <person name="Lu R."/>
            <person name="Zhang X."/>
            <person name="Li P."/>
            <person name="Qiu J."/>
            <person name="Olsen K.M."/>
            <person name="Qiu Y."/>
        </authorList>
    </citation>
    <scope>NUCLEOTIDE SEQUENCE</scope>
    <source>
        <strain evidence="1">KIB01</strain>
    </source>
</reference>
<name>A0AAE0CQ57_9ROSI</name>
<accession>A0AAE0CQ57</accession>
<keyword evidence="2" id="KW-1185">Reference proteome</keyword>
<organism evidence="1 2">
    <name type="scientific">Dipteronia dyeriana</name>
    <dbReference type="NCBI Taxonomy" id="168575"/>
    <lineage>
        <taxon>Eukaryota</taxon>
        <taxon>Viridiplantae</taxon>
        <taxon>Streptophyta</taxon>
        <taxon>Embryophyta</taxon>
        <taxon>Tracheophyta</taxon>
        <taxon>Spermatophyta</taxon>
        <taxon>Magnoliopsida</taxon>
        <taxon>eudicotyledons</taxon>
        <taxon>Gunneridae</taxon>
        <taxon>Pentapetalae</taxon>
        <taxon>rosids</taxon>
        <taxon>malvids</taxon>
        <taxon>Sapindales</taxon>
        <taxon>Sapindaceae</taxon>
        <taxon>Hippocastanoideae</taxon>
        <taxon>Acereae</taxon>
        <taxon>Dipteronia</taxon>
    </lineage>
</organism>
<evidence type="ECO:0008006" key="3">
    <source>
        <dbReference type="Google" id="ProtNLM"/>
    </source>
</evidence>
<sequence length="132" mass="14953">NMIGEVLEIDAGPSRECVGKFIRVLIVNSVKQPLRKILWVDVLQDGKDTIMLLRYDRLSEHCFRYGRLGHVAKNCVMESQVKGVRILASNDPIEVGRKEITARKYLGERLDKKFLNQDAEEVGAGIQEGSNR</sequence>
<dbReference type="AlphaFoldDB" id="A0AAE0CQ57"/>
<evidence type="ECO:0000313" key="2">
    <source>
        <dbReference type="Proteomes" id="UP001280121"/>
    </source>
</evidence>
<feature type="non-terminal residue" evidence="1">
    <location>
        <position position="1"/>
    </location>
</feature>
<protein>
    <recommendedName>
        <fullName evidence="3">CCHC-type domain-containing protein</fullName>
    </recommendedName>
</protein>
<dbReference type="Proteomes" id="UP001280121">
    <property type="component" value="Unassembled WGS sequence"/>
</dbReference>
<proteinExistence type="predicted"/>
<evidence type="ECO:0000313" key="1">
    <source>
        <dbReference type="EMBL" id="KAK2659397.1"/>
    </source>
</evidence>
<comment type="caution">
    <text evidence="1">The sequence shown here is derived from an EMBL/GenBank/DDBJ whole genome shotgun (WGS) entry which is preliminary data.</text>
</comment>